<dbReference type="AlphaFoldDB" id="A0A267MMH8"/>
<protein>
    <recommendedName>
        <fullName evidence="3">Flagellar protein FliT</fullName>
    </recommendedName>
</protein>
<evidence type="ECO:0000313" key="1">
    <source>
        <dbReference type="EMBL" id="PAB60118.1"/>
    </source>
</evidence>
<gene>
    <name evidence="1" type="ORF">CCE28_07035</name>
</gene>
<organism evidence="1 2">
    <name type="scientific">Anaeromicrobium sediminis</name>
    <dbReference type="NCBI Taxonomy" id="1478221"/>
    <lineage>
        <taxon>Bacteria</taxon>
        <taxon>Bacillati</taxon>
        <taxon>Bacillota</taxon>
        <taxon>Clostridia</taxon>
        <taxon>Peptostreptococcales</taxon>
        <taxon>Thermotaleaceae</taxon>
        <taxon>Anaeromicrobium</taxon>
    </lineage>
</organism>
<dbReference type="Proteomes" id="UP000216024">
    <property type="component" value="Unassembled WGS sequence"/>
</dbReference>
<comment type="caution">
    <text evidence="1">The sequence shown here is derived from an EMBL/GenBank/DDBJ whole genome shotgun (WGS) entry which is preliminary data.</text>
</comment>
<reference evidence="1 2" key="1">
    <citation type="submission" date="2017-06" db="EMBL/GenBank/DDBJ databases">
        <title>Draft genome sequence of anaerobic fermentative bacterium Anaeromicrobium sediminis DY2726D isolated from West Pacific Ocean sediments.</title>
        <authorList>
            <person name="Zeng X."/>
        </authorList>
    </citation>
    <scope>NUCLEOTIDE SEQUENCE [LARGE SCALE GENOMIC DNA]</scope>
    <source>
        <strain evidence="1 2">DY2726D</strain>
    </source>
</reference>
<sequence>MKKTDCVEALYENLLLQKKSIEDGDTNELIELLKNSKALVDEIKKMDISCDESIKSRIKDIHKIYDENYRKSKSLQEKIGYSIRKINLGKKAIFNGYLKRQEQSHGYFVDKRVGKGYRY</sequence>
<keyword evidence="2" id="KW-1185">Reference proteome</keyword>
<evidence type="ECO:0008006" key="3">
    <source>
        <dbReference type="Google" id="ProtNLM"/>
    </source>
</evidence>
<accession>A0A267MMH8</accession>
<evidence type="ECO:0000313" key="2">
    <source>
        <dbReference type="Proteomes" id="UP000216024"/>
    </source>
</evidence>
<proteinExistence type="predicted"/>
<dbReference type="EMBL" id="NIBG01000004">
    <property type="protein sequence ID" value="PAB60118.1"/>
    <property type="molecule type" value="Genomic_DNA"/>
</dbReference>
<dbReference type="OrthoDB" id="1798665at2"/>
<name>A0A267MMH8_9FIRM</name>
<dbReference type="RefSeq" id="WP_095132370.1">
    <property type="nucleotide sequence ID" value="NZ_NIBG01000004.1"/>
</dbReference>